<dbReference type="AlphaFoldDB" id="A0A183SCN5"/>
<sequence>LPGSVFRPDAGIEVTKDDLFVHLQHSRQQGVLVLVEFVLRRIRARHWESVGVDDGGKLVSPKRQAEAHQAIIDTL</sequence>
<reference evidence="1" key="1">
    <citation type="submission" date="2016-06" db="UniProtKB">
        <authorList>
            <consortium name="WormBaseParasite"/>
        </authorList>
    </citation>
    <scope>IDENTIFICATION</scope>
</reference>
<organism evidence="1">
    <name type="scientific">Schistocephalus solidus</name>
    <name type="common">Tapeworm</name>
    <dbReference type="NCBI Taxonomy" id="70667"/>
    <lineage>
        <taxon>Eukaryota</taxon>
        <taxon>Metazoa</taxon>
        <taxon>Spiralia</taxon>
        <taxon>Lophotrochozoa</taxon>
        <taxon>Platyhelminthes</taxon>
        <taxon>Cestoda</taxon>
        <taxon>Eucestoda</taxon>
        <taxon>Diphyllobothriidea</taxon>
        <taxon>Diphyllobothriidae</taxon>
        <taxon>Schistocephalus</taxon>
    </lineage>
</organism>
<dbReference type="WBParaSite" id="SSLN_0000205201-mRNA-1">
    <property type="protein sequence ID" value="SSLN_0000205201-mRNA-1"/>
    <property type="gene ID" value="SSLN_0000205201"/>
</dbReference>
<name>A0A183SCN5_SCHSO</name>
<accession>A0A183SCN5</accession>
<proteinExistence type="predicted"/>
<protein>
    <submittedName>
        <fullName evidence="1">NUDIX hydrolase</fullName>
    </submittedName>
</protein>
<evidence type="ECO:0000313" key="1">
    <source>
        <dbReference type="WBParaSite" id="SSLN_0000205201-mRNA-1"/>
    </source>
</evidence>